<name>A0ACC7PPF7_9PSED</name>
<gene>
    <name evidence="1" type="ORF">OOJ96_19525</name>
</gene>
<evidence type="ECO:0000313" key="1">
    <source>
        <dbReference type="EMBL" id="MFO2479597.1"/>
    </source>
</evidence>
<dbReference type="Proteomes" id="UP001637618">
    <property type="component" value="Unassembled WGS sequence"/>
</dbReference>
<sequence length="45" mass="5412">MFQLSYLWLWLVWQVLSYDLEGWRTLLVATHLAQQQCLQLFCGPL</sequence>
<organism evidence="1 2">
    <name type="scientific">Pseudomonas imrae</name>
    <dbReference type="NCBI Taxonomy" id="2992837"/>
    <lineage>
        <taxon>Bacteria</taxon>
        <taxon>Pseudomonadati</taxon>
        <taxon>Pseudomonadota</taxon>
        <taxon>Gammaproteobacteria</taxon>
        <taxon>Pseudomonadales</taxon>
        <taxon>Pseudomonadaceae</taxon>
        <taxon>Pseudomonas</taxon>
    </lineage>
</organism>
<protein>
    <submittedName>
        <fullName evidence="1">Uncharacterized protein</fullName>
    </submittedName>
</protein>
<comment type="caution">
    <text evidence="1">The sequence shown here is derived from an EMBL/GenBank/DDBJ whole genome shotgun (WGS) entry which is preliminary data.</text>
</comment>
<dbReference type="EMBL" id="JAPEQY010000016">
    <property type="protein sequence ID" value="MFO2479597.1"/>
    <property type="molecule type" value="Genomic_DNA"/>
</dbReference>
<evidence type="ECO:0000313" key="2">
    <source>
        <dbReference type="Proteomes" id="UP001637618"/>
    </source>
</evidence>
<reference evidence="1" key="1">
    <citation type="submission" date="2022-11" db="EMBL/GenBank/DDBJ databases">
        <title>Draft genome sequences of strains of Pseudomonas imrae sp. nov.</title>
        <authorList>
            <person name="Salva Serra F."/>
            <person name="Nimje P."/>
            <person name="Moore E.R.B."/>
            <person name="Marathe N.P."/>
        </authorList>
    </citation>
    <scope>NUCLEOTIDE SEQUENCE</scope>
    <source>
        <strain evidence="1">15FMM2</strain>
    </source>
</reference>
<proteinExistence type="predicted"/>
<accession>A0ACC7PPF7</accession>
<keyword evidence="2" id="KW-1185">Reference proteome</keyword>